<dbReference type="GO" id="GO:0005524">
    <property type="term" value="F:ATP binding"/>
    <property type="evidence" value="ECO:0007669"/>
    <property type="project" value="UniProtKB-KW"/>
</dbReference>
<dbReference type="SMART" id="SM00382">
    <property type="entry name" value="AAA"/>
    <property type="match status" value="1"/>
</dbReference>
<evidence type="ECO:0000313" key="5">
    <source>
        <dbReference type="EMBL" id="QEX22014.1"/>
    </source>
</evidence>
<keyword evidence="2" id="KW-0547">Nucleotide-binding</keyword>
<dbReference type="PROSITE" id="PS00211">
    <property type="entry name" value="ABC_TRANSPORTER_1"/>
    <property type="match status" value="1"/>
</dbReference>
<dbReference type="AlphaFoldDB" id="A0A5J6MXU8"/>
<dbReference type="InterPro" id="IPR003439">
    <property type="entry name" value="ABC_transporter-like_ATP-bd"/>
</dbReference>
<evidence type="ECO:0000313" key="6">
    <source>
        <dbReference type="Proteomes" id="UP000325797"/>
    </source>
</evidence>
<organism evidence="5 6">
    <name type="scientific">Hypericibacter adhaerens</name>
    <dbReference type="NCBI Taxonomy" id="2602016"/>
    <lineage>
        <taxon>Bacteria</taxon>
        <taxon>Pseudomonadati</taxon>
        <taxon>Pseudomonadota</taxon>
        <taxon>Alphaproteobacteria</taxon>
        <taxon>Rhodospirillales</taxon>
        <taxon>Dongiaceae</taxon>
        <taxon>Hypericibacter</taxon>
    </lineage>
</organism>
<dbReference type="PROSITE" id="PS50893">
    <property type="entry name" value="ABC_TRANSPORTER_2"/>
    <property type="match status" value="1"/>
</dbReference>
<dbReference type="InterPro" id="IPR003593">
    <property type="entry name" value="AAA+_ATPase"/>
</dbReference>
<dbReference type="PANTHER" id="PTHR42798:SF7">
    <property type="entry name" value="ALPHA-D-RIBOSE 1-METHYLPHOSPHONATE 5-TRIPHOSPHATE SYNTHASE SUBUNIT PHNL"/>
    <property type="match status" value="1"/>
</dbReference>
<dbReference type="KEGG" id="hadh:FRZ61_19430"/>
<dbReference type="Gene3D" id="3.40.50.300">
    <property type="entry name" value="P-loop containing nucleotide triphosphate hydrolases"/>
    <property type="match status" value="1"/>
</dbReference>
<dbReference type="Proteomes" id="UP000325797">
    <property type="component" value="Chromosome"/>
</dbReference>
<gene>
    <name evidence="5" type="primary">phnL</name>
    <name evidence="5" type="ORF">FRZ61_19430</name>
</gene>
<evidence type="ECO:0000256" key="3">
    <source>
        <dbReference type="ARBA" id="ARBA00022840"/>
    </source>
</evidence>
<reference evidence="5 6" key="1">
    <citation type="submission" date="2019-08" db="EMBL/GenBank/DDBJ databases">
        <title>Hyperibacter terrae gen. nov., sp. nov. and Hyperibacter viscosus sp. nov., two new members in the family Rhodospirillaceae isolated from the rhizosphere of Hypericum perforatum.</title>
        <authorList>
            <person name="Noviana Z."/>
        </authorList>
    </citation>
    <scope>NUCLEOTIDE SEQUENCE [LARGE SCALE GENOMIC DNA]</scope>
    <source>
        <strain evidence="5 6">R5959</strain>
    </source>
</reference>
<name>A0A5J6MXU8_9PROT</name>
<dbReference type="InterPro" id="IPR012701">
    <property type="entry name" value="CP_lyase_PhnL"/>
</dbReference>
<keyword evidence="6" id="KW-1185">Reference proteome</keyword>
<dbReference type="GO" id="GO:0016887">
    <property type="term" value="F:ATP hydrolysis activity"/>
    <property type="evidence" value="ECO:0007669"/>
    <property type="project" value="InterPro"/>
</dbReference>
<dbReference type="GO" id="GO:0016829">
    <property type="term" value="F:lyase activity"/>
    <property type="evidence" value="ECO:0007669"/>
    <property type="project" value="UniProtKB-KW"/>
</dbReference>
<dbReference type="OrthoDB" id="9802264at2"/>
<evidence type="ECO:0000256" key="1">
    <source>
        <dbReference type="ARBA" id="ARBA00005417"/>
    </source>
</evidence>
<dbReference type="InterPro" id="IPR027417">
    <property type="entry name" value="P-loop_NTPase"/>
</dbReference>
<comment type="similarity">
    <text evidence="1">Belongs to the ABC transporter superfamily.</text>
</comment>
<keyword evidence="5" id="KW-0456">Lyase</keyword>
<dbReference type="PANTHER" id="PTHR42798">
    <property type="entry name" value="LIPOPROTEIN-RELEASING SYSTEM ATP-BINDING PROTEIN LOLD"/>
    <property type="match status" value="1"/>
</dbReference>
<proteinExistence type="inferred from homology"/>
<dbReference type="SUPFAM" id="SSF52540">
    <property type="entry name" value="P-loop containing nucleoside triphosphate hydrolases"/>
    <property type="match status" value="1"/>
</dbReference>
<accession>A0A5J6MXU8</accession>
<dbReference type="NCBIfam" id="TIGR02324">
    <property type="entry name" value="CP_lyasePhnL"/>
    <property type="match status" value="1"/>
</dbReference>
<protein>
    <submittedName>
        <fullName evidence="5">Phosphonate C-P lyase system protein PhnL</fullName>
    </submittedName>
</protein>
<evidence type="ECO:0000256" key="2">
    <source>
        <dbReference type="ARBA" id="ARBA00022741"/>
    </source>
</evidence>
<sequence length="237" mass="25522">MTRGGAMPMIETRGLAKNFTLHVQGEVKLAVLSDIDLSVAAGECVVLDGPSGAGKSTLMRTLYGNYRADAGAILVRHGDERVDLATASPRLALELRRRTLGYISQFLRVIPRVPTLEVVAEPLRARGVGPQEARERAGALLERLALPRRLWPLSPVTFSGGEQQRVNIARGLLAGHPILLVDEPTASLDAVNRSTVVSLLREARAAGTAIVAICHDPEARDALATRYYNLPPRELAA</sequence>
<dbReference type="EMBL" id="CP042582">
    <property type="protein sequence ID" value="QEX22014.1"/>
    <property type="molecule type" value="Genomic_DNA"/>
</dbReference>
<feature type="domain" description="ABC transporter" evidence="4">
    <location>
        <begin position="10"/>
        <end position="237"/>
    </location>
</feature>
<dbReference type="InterPro" id="IPR017871">
    <property type="entry name" value="ABC_transporter-like_CS"/>
</dbReference>
<keyword evidence="3" id="KW-0067">ATP-binding</keyword>
<evidence type="ECO:0000259" key="4">
    <source>
        <dbReference type="PROSITE" id="PS50893"/>
    </source>
</evidence>
<dbReference type="Pfam" id="PF00005">
    <property type="entry name" value="ABC_tran"/>
    <property type="match status" value="1"/>
</dbReference>